<dbReference type="Proteomes" id="UP000831151">
    <property type="component" value="Chromosome"/>
</dbReference>
<dbReference type="RefSeq" id="WP_249243002.1">
    <property type="nucleotide sequence ID" value="NZ_CP096649.1"/>
</dbReference>
<evidence type="ECO:0000256" key="1">
    <source>
        <dbReference type="PIRSR" id="PIRSR613078-1"/>
    </source>
</evidence>
<name>A0A9E7DKM9_9FIRM</name>
<dbReference type="InterPro" id="IPR001345">
    <property type="entry name" value="PG/BPGM_mutase_AS"/>
</dbReference>
<dbReference type="InterPro" id="IPR013078">
    <property type="entry name" value="His_Pase_superF_clade-1"/>
</dbReference>
<dbReference type="Pfam" id="PF00300">
    <property type="entry name" value="His_Phos_1"/>
    <property type="match status" value="1"/>
</dbReference>
<dbReference type="PANTHER" id="PTHR48100">
    <property type="entry name" value="BROAD-SPECIFICITY PHOSPHATASE YOR283W-RELATED"/>
    <property type="match status" value="1"/>
</dbReference>
<feature type="active site" description="Tele-phosphohistidine intermediate" evidence="1">
    <location>
        <position position="8"/>
    </location>
</feature>
<sequence length="190" mass="22151">MKFYLIRHGESEDNLKKITSRVDTKLSANGKAQVKTLRDEYKDISDKKVIVSNLFRAQETADLLGVNAYEIDERVREIDLGDFQGHSFDELEKLYPEETKKRFEEPYTFKFPGGESFTDLRKRAEEFYEEKSKLDEDIVVISHEGFIKTILSIVIGKKEAYYNFKIENARICEIEVIDGFPIINKLNYGD</sequence>
<evidence type="ECO:0000313" key="4">
    <source>
        <dbReference type="Proteomes" id="UP000831151"/>
    </source>
</evidence>
<feature type="active site" description="Proton donor/acceptor" evidence="1">
    <location>
        <position position="77"/>
    </location>
</feature>
<organism evidence="3 4">
    <name type="scientific">Fenollaria massiliensis</name>
    <dbReference type="NCBI Taxonomy" id="938288"/>
    <lineage>
        <taxon>Bacteria</taxon>
        <taxon>Bacillati</taxon>
        <taxon>Bacillota</taxon>
        <taxon>Clostridia</taxon>
        <taxon>Eubacteriales</taxon>
        <taxon>Fenollaria</taxon>
    </lineage>
</organism>
<keyword evidence="4" id="KW-1185">Reference proteome</keyword>
<dbReference type="InterPro" id="IPR029033">
    <property type="entry name" value="His_PPase_superfam"/>
</dbReference>
<gene>
    <name evidence="3" type="ORF">M1R53_02820</name>
</gene>
<dbReference type="InterPro" id="IPR050275">
    <property type="entry name" value="PGM_Phosphatase"/>
</dbReference>
<dbReference type="SUPFAM" id="SSF53254">
    <property type="entry name" value="Phosphoglycerate mutase-like"/>
    <property type="match status" value="1"/>
</dbReference>
<evidence type="ECO:0000313" key="3">
    <source>
        <dbReference type="EMBL" id="UQK59596.1"/>
    </source>
</evidence>
<protein>
    <submittedName>
        <fullName evidence="3">Histidine phosphatase family protein</fullName>
    </submittedName>
</protein>
<dbReference type="GO" id="GO:0016791">
    <property type="term" value="F:phosphatase activity"/>
    <property type="evidence" value="ECO:0007669"/>
    <property type="project" value="TreeGrafter"/>
</dbReference>
<evidence type="ECO:0000256" key="2">
    <source>
        <dbReference type="PIRSR" id="PIRSR613078-2"/>
    </source>
</evidence>
<dbReference type="KEGG" id="fms:M1R53_02820"/>
<accession>A0A9E7DKM9</accession>
<dbReference type="SMART" id="SM00855">
    <property type="entry name" value="PGAM"/>
    <property type="match status" value="1"/>
</dbReference>
<reference evidence="3" key="1">
    <citation type="submission" date="2022-04" db="EMBL/GenBank/DDBJ databases">
        <title>Complete genome sequences of Ezakiella coagulans and Fenollaria massiliensis.</title>
        <authorList>
            <person name="France M.T."/>
            <person name="Clifford J."/>
            <person name="Narina S."/>
            <person name="Rutt L."/>
            <person name="Ravel J."/>
        </authorList>
    </citation>
    <scope>NUCLEOTIDE SEQUENCE</scope>
    <source>
        <strain evidence="3">C0061C2</strain>
    </source>
</reference>
<feature type="binding site" evidence="2">
    <location>
        <begin position="7"/>
        <end position="14"/>
    </location>
    <ligand>
        <name>substrate</name>
    </ligand>
</feature>
<dbReference type="AlphaFoldDB" id="A0A9E7DKM9"/>
<proteinExistence type="predicted"/>
<dbReference type="EMBL" id="CP096649">
    <property type="protein sequence ID" value="UQK59596.1"/>
    <property type="molecule type" value="Genomic_DNA"/>
</dbReference>
<feature type="binding site" evidence="2">
    <location>
        <position position="56"/>
    </location>
    <ligand>
        <name>substrate</name>
    </ligand>
</feature>
<dbReference type="CDD" id="cd07067">
    <property type="entry name" value="HP_PGM_like"/>
    <property type="match status" value="1"/>
</dbReference>
<dbReference type="Gene3D" id="3.40.50.1240">
    <property type="entry name" value="Phosphoglycerate mutase-like"/>
    <property type="match status" value="1"/>
</dbReference>
<dbReference type="PROSITE" id="PS00175">
    <property type="entry name" value="PG_MUTASE"/>
    <property type="match status" value="1"/>
</dbReference>